<evidence type="ECO:0000313" key="2">
    <source>
        <dbReference type="EMBL" id="AAV90101.1"/>
    </source>
</evidence>
<dbReference type="eggNOG" id="ENOG502ZUU7">
    <property type="taxonomic scope" value="Bacteria"/>
</dbReference>
<dbReference type="AlphaFoldDB" id="Q5NMF9"/>
<feature type="transmembrane region" description="Helical" evidence="1">
    <location>
        <begin position="22"/>
        <end position="42"/>
    </location>
</feature>
<evidence type="ECO:0000256" key="1">
    <source>
        <dbReference type="SAM" id="Phobius"/>
    </source>
</evidence>
<feature type="transmembrane region" description="Helical" evidence="1">
    <location>
        <begin position="165"/>
        <end position="188"/>
    </location>
</feature>
<reference evidence="2 3" key="2">
    <citation type="journal article" date="2009" name="Nat. Biotechnol.">
        <title>Improved genome annotation for Zymomonas mobilis.</title>
        <authorList>
            <person name="Yang S."/>
            <person name="Pappas K.M."/>
            <person name="Hauser L.J."/>
            <person name="Land M.L."/>
            <person name="Chen G.L."/>
            <person name="Hurst G.B."/>
            <person name="Pan C."/>
            <person name="Kouvelis V.N."/>
            <person name="Typas M.A."/>
            <person name="Pelletier D.A."/>
            <person name="Klingeman D.M."/>
            <person name="Chang Y.J."/>
            <person name="Samatova N.F."/>
            <person name="Brown S.D."/>
        </authorList>
    </citation>
    <scope>NUCLEOTIDE SEQUENCE [LARGE SCALE GENOMIC DNA]</scope>
    <source>
        <strain evidence="3">ATCC 31821 / ZM4 / CP4</strain>
    </source>
</reference>
<name>Q5NMF9_ZYMMO</name>
<evidence type="ECO:0000313" key="3">
    <source>
        <dbReference type="Proteomes" id="UP000001173"/>
    </source>
</evidence>
<protein>
    <submittedName>
        <fullName evidence="2">Uncharacterized protein</fullName>
    </submittedName>
</protein>
<gene>
    <name evidence="2" type="ordered locus">ZMO1477</name>
</gene>
<keyword evidence="3" id="KW-1185">Reference proteome</keyword>
<dbReference type="HOGENOM" id="CLU_855139_0_0_5"/>
<keyword evidence="1" id="KW-0812">Transmembrane</keyword>
<proteinExistence type="predicted"/>
<organism evidence="2 3">
    <name type="scientific">Zymomonas mobilis subsp. mobilis (strain ATCC 31821 / ZM4 / CP4)</name>
    <dbReference type="NCBI Taxonomy" id="264203"/>
    <lineage>
        <taxon>Bacteria</taxon>
        <taxon>Pseudomonadati</taxon>
        <taxon>Pseudomonadota</taxon>
        <taxon>Alphaproteobacteria</taxon>
        <taxon>Sphingomonadales</taxon>
        <taxon>Zymomonadaceae</taxon>
        <taxon>Zymomonas</taxon>
    </lineage>
</organism>
<accession>Q5NMF9</accession>
<feature type="transmembrane region" description="Helical" evidence="1">
    <location>
        <begin position="135"/>
        <end position="153"/>
    </location>
</feature>
<reference evidence="2 3" key="1">
    <citation type="journal article" date="2005" name="Nat. Biotechnol.">
        <title>The genome sequence of the ethanologenic bacterium Zymomonas mobilis ZM4.</title>
        <authorList>
            <person name="Seo J.S."/>
            <person name="Chong H."/>
            <person name="Park H.S."/>
            <person name="Yoon K.O."/>
            <person name="Jung C."/>
            <person name="Kim J.J."/>
            <person name="Hong J.H."/>
            <person name="Kim H."/>
            <person name="Kim J.H."/>
            <person name="Kil J.I."/>
            <person name="Park C.J."/>
            <person name="Oh H.M."/>
            <person name="Lee J.S."/>
            <person name="Jin S.J."/>
            <person name="Um H.W."/>
            <person name="Lee H.J."/>
            <person name="Oh S.J."/>
            <person name="Kim J.Y."/>
            <person name="Kang H.L."/>
            <person name="Lee S.Y."/>
            <person name="Lee K.J."/>
            <person name="Kang H.S."/>
        </authorList>
    </citation>
    <scope>NUCLEOTIDE SEQUENCE [LARGE SCALE GENOMIC DNA]</scope>
    <source>
        <strain evidence="3">ATCC 31821 / ZM4 / CP4</strain>
    </source>
</reference>
<dbReference type="EMBL" id="AE008692">
    <property type="protein sequence ID" value="AAV90101.1"/>
    <property type="molecule type" value="Genomic_DNA"/>
</dbReference>
<sequence length="297" mass="34461">MRVFYYDIDMNMTAKIEKFIDFLPKIIPLTALFTLIGSLTLFSYQFHIKIFPYFINNYNLTVVLFTGFASTIIFSLFLILNALSCLWIRNLIFFLSRRRKFGGDILNKKFINAFSFLLFLIIFLPLFYHRSDYPIFSYFFTAGFFLCSIISDINFKNPGMQKMIFAFLLILAPLSILPVSAGTLPRVFVRFLGFHTSNSDQVFINDKIIPNIDERLRLYGQKSKLDCSVDMDGKTFYRLAIEESNLPLVVLWNDGSDKRVIGFDKSLIEKKEAYFPAMFVNANDVRELSSEGLICKK</sequence>
<keyword evidence="1" id="KW-0472">Membrane</keyword>
<dbReference type="KEGG" id="zmo:ZMO1477"/>
<dbReference type="Proteomes" id="UP000001173">
    <property type="component" value="Chromosome"/>
</dbReference>
<keyword evidence="1" id="KW-1133">Transmembrane helix</keyword>
<feature type="transmembrane region" description="Helical" evidence="1">
    <location>
        <begin position="110"/>
        <end position="129"/>
    </location>
</feature>
<feature type="transmembrane region" description="Helical" evidence="1">
    <location>
        <begin position="62"/>
        <end position="89"/>
    </location>
</feature>